<evidence type="ECO:0000256" key="1">
    <source>
        <dbReference type="SAM" id="Phobius"/>
    </source>
</evidence>
<dbReference type="InterPro" id="IPR002829">
    <property type="entry name" value="DUF116"/>
</dbReference>
<feature type="transmembrane region" description="Helical" evidence="1">
    <location>
        <begin position="33"/>
        <end position="56"/>
    </location>
</feature>
<evidence type="ECO:0008006" key="4">
    <source>
        <dbReference type="Google" id="ProtNLM"/>
    </source>
</evidence>
<dbReference type="PIRSF" id="PIRSF006594">
    <property type="entry name" value="UCP006594"/>
    <property type="match status" value="1"/>
</dbReference>
<dbReference type="PANTHER" id="PTHR43801:SF1">
    <property type="entry name" value="POLYPRENYL SYNTHETASE"/>
    <property type="match status" value="1"/>
</dbReference>
<reference evidence="3" key="1">
    <citation type="submission" date="2016-11" db="EMBL/GenBank/DDBJ databases">
        <authorList>
            <person name="Varghese N."/>
            <person name="Submissions S."/>
        </authorList>
    </citation>
    <scope>NUCLEOTIDE SEQUENCE [LARGE SCALE GENOMIC DNA]</scope>
    <source>
        <strain evidence="3">DSM 17957</strain>
    </source>
</reference>
<sequence length="241" mass="27077">MLLLATLFIMVGFLCLYLTQISSLVLYRMFLNIILIAMFLVGLYVLASMVFIIQILKGKKMNAFQSRMIKSSMTMIYPNILNVCGMMGIDKDKVRKVFSDINNQLILSKTYHIDPQHILILIPHCLQKKECPHKITAEITNCKRCGLCDIDNLIRLQEKYPVKLFVATGGTIARKIVRETQPKAVIAVACERDLSSGIQEIRGIPVIGIVNERPEGPCINARVSTGRIEACIQYLQGEGES</sequence>
<keyword evidence="1" id="KW-1133">Transmembrane helix</keyword>
<dbReference type="OrthoDB" id="9787348at2"/>
<evidence type="ECO:0000313" key="2">
    <source>
        <dbReference type="EMBL" id="SHK02216.1"/>
    </source>
</evidence>
<keyword evidence="1" id="KW-0472">Membrane</keyword>
<dbReference type="EMBL" id="FQZV01000063">
    <property type="protein sequence ID" value="SHK02216.1"/>
    <property type="molecule type" value="Genomic_DNA"/>
</dbReference>
<dbReference type="RefSeq" id="WP_110942459.1">
    <property type="nucleotide sequence ID" value="NZ_FQZV01000063.1"/>
</dbReference>
<dbReference type="Pfam" id="PF01976">
    <property type="entry name" value="DUF116"/>
    <property type="match status" value="1"/>
</dbReference>
<accession>A0A1M6P2R1</accession>
<keyword evidence="1" id="KW-0812">Transmembrane</keyword>
<dbReference type="STRING" id="1121919.SAMN02745975_03475"/>
<gene>
    <name evidence="2" type="ORF">SAMN02745975_03475</name>
</gene>
<organism evidence="2 3">
    <name type="scientific">Geosporobacter subterraneus DSM 17957</name>
    <dbReference type="NCBI Taxonomy" id="1121919"/>
    <lineage>
        <taxon>Bacteria</taxon>
        <taxon>Bacillati</taxon>
        <taxon>Bacillota</taxon>
        <taxon>Clostridia</taxon>
        <taxon>Peptostreptococcales</taxon>
        <taxon>Thermotaleaceae</taxon>
        <taxon>Geosporobacter</taxon>
    </lineage>
</organism>
<dbReference type="PANTHER" id="PTHR43801">
    <property type="entry name" value="NUCLEOTIDE-BINDING PROTEIN-RELATED"/>
    <property type="match status" value="1"/>
</dbReference>
<dbReference type="Proteomes" id="UP000184536">
    <property type="component" value="Unassembled WGS sequence"/>
</dbReference>
<protein>
    <recommendedName>
        <fullName evidence="4">DUF116 domain-containing protein</fullName>
    </recommendedName>
</protein>
<keyword evidence="3" id="KW-1185">Reference proteome</keyword>
<proteinExistence type="predicted"/>
<name>A0A1M6P2R1_9FIRM</name>
<dbReference type="AlphaFoldDB" id="A0A1M6P2R1"/>
<evidence type="ECO:0000313" key="3">
    <source>
        <dbReference type="Proteomes" id="UP000184536"/>
    </source>
</evidence>